<feature type="chain" id="PRO_5042113810" evidence="1">
    <location>
        <begin position="16"/>
        <end position="76"/>
    </location>
</feature>
<evidence type="ECO:0000313" key="2">
    <source>
        <dbReference type="EMBL" id="KAJ7025215.1"/>
    </source>
</evidence>
<name>A0AAD6SD12_9AGAR</name>
<dbReference type="Proteomes" id="UP001218188">
    <property type="component" value="Unassembled WGS sequence"/>
</dbReference>
<evidence type="ECO:0000256" key="1">
    <source>
        <dbReference type="SAM" id="SignalP"/>
    </source>
</evidence>
<comment type="caution">
    <text evidence="2">The sequence shown here is derived from an EMBL/GenBank/DDBJ whole genome shotgun (WGS) entry which is preliminary data.</text>
</comment>
<protein>
    <submittedName>
        <fullName evidence="2">Uncharacterized protein</fullName>
    </submittedName>
</protein>
<dbReference type="AlphaFoldDB" id="A0AAD6SD12"/>
<sequence length="76" mass="8899">MGLTSILCHCPWVHGAIFCVNDCDRHCAVCYRAFESKLLGIFVQYATRKPSKRTDPWILDQEDWKVETNRLARQTR</sequence>
<evidence type="ECO:0000313" key="3">
    <source>
        <dbReference type="Proteomes" id="UP001218188"/>
    </source>
</evidence>
<feature type="signal peptide" evidence="1">
    <location>
        <begin position="1"/>
        <end position="15"/>
    </location>
</feature>
<accession>A0AAD6SD12</accession>
<gene>
    <name evidence="2" type="ORF">C8F04DRAFT_1129301</name>
</gene>
<proteinExistence type="predicted"/>
<keyword evidence="3" id="KW-1185">Reference proteome</keyword>
<keyword evidence="1" id="KW-0732">Signal</keyword>
<reference evidence="2" key="1">
    <citation type="submission" date="2023-03" db="EMBL/GenBank/DDBJ databases">
        <title>Massive genome expansion in bonnet fungi (Mycena s.s.) driven by repeated elements and novel gene families across ecological guilds.</title>
        <authorList>
            <consortium name="Lawrence Berkeley National Laboratory"/>
            <person name="Harder C.B."/>
            <person name="Miyauchi S."/>
            <person name="Viragh M."/>
            <person name="Kuo A."/>
            <person name="Thoen E."/>
            <person name="Andreopoulos B."/>
            <person name="Lu D."/>
            <person name="Skrede I."/>
            <person name="Drula E."/>
            <person name="Henrissat B."/>
            <person name="Morin E."/>
            <person name="Kohler A."/>
            <person name="Barry K."/>
            <person name="LaButti K."/>
            <person name="Morin E."/>
            <person name="Salamov A."/>
            <person name="Lipzen A."/>
            <person name="Mereny Z."/>
            <person name="Hegedus B."/>
            <person name="Baldrian P."/>
            <person name="Stursova M."/>
            <person name="Weitz H."/>
            <person name="Taylor A."/>
            <person name="Grigoriev I.V."/>
            <person name="Nagy L.G."/>
            <person name="Martin F."/>
            <person name="Kauserud H."/>
        </authorList>
    </citation>
    <scope>NUCLEOTIDE SEQUENCE</scope>
    <source>
        <strain evidence="2">CBHHK200</strain>
    </source>
</reference>
<organism evidence="2 3">
    <name type="scientific">Mycena alexandri</name>
    <dbReference type="NCBI Taxonomy" id="1745969"/>
    <lineage>
        <taxon>Eukaryota</taxon>
        <taxon>Fungi</taxon>
        <taxon>Dikarya</taxon>
        <taxon>Basidiomycota</taxon>
        <taxon>Agaricomycotina</taxon>
        <taxon>Agaricomycetes</taxon>
        <taxon>Agaricomycetidae</taxon>
        <taxon>Agaricales</taxon>
        <taxon>Marasmiineae</taxon>
        <taxon>Mycenaceae</taxon>
        <taxon>Mycena</taxon>
    </lineage>
</organism>
<dbReference type="EMBL" id="JARJCM010000157">
    <property type="protein sequence ID" value="KAJ7025215.1"/>
    <property type="molecule type" value="Genomic_DNA"/>
</dbReference>